<dbReference type="InterPro" id="IPR040097">
    <property type="entry name" value="FAAL/FAAC"/>
</dbReference>
<dbReference type="Pfam" id="PF00501">
    <property type="entry name" value="AMP-binding"/>
    <property type="match status" value="1"/>
</dbReference>
<evidence type="ECO:0000259" key="5">
    <source>
        <dbReference type="Pfam" id="PF00501"/>
    </source>
</evidence>
<dbReference type="AlphaFoldDB" id="A0A164IKF9"/>
<proteinExistence type="inferred from homology"/>
<dbReference type="Gene3D" id="3.40.50.12780">
    <property type="entry name" value="N-terminal domain of ligase-like"/>
    <property type="match status" value="1"/>
</dbReference>
<keyword evidence="4" id="KW-0443">Lipid metabolism</keyword>
<evidence type="ECO:0000256" key="4">
    <source>
        <dbReference type="ARBA" id="ARBA00023098"/>
    </source>
</evidence>
<dbReference type="Proteomes" id="UP000076512">
    <property type="component" value="Unassembled WGS sequence"/>
</dbReference>
<reference evidence="6 7" key="1">
    <citation type="submission" date="2016-04" db="EMBL/GenBank/DDBJ databases">
        <authorList>
            <person name="Evans L.H."/>
            <person name="Alamgir A."/>
            <person name="Owens N."/>
            <person name="Weber N.D."/>
            <person name="Virtaneva K."/>
            <person name="Barbian K."/>
            <person name="Babar A."/>
            <person name="Rosenke K."/>
        </authorList>
    </citation>
    <scope>NUCLEOTIDE SEQUENCE [LARGE SCALE GENOMIC DNA]</scope>
    <source>
        <strain evidence="6 7">IFM 0406</strain>
    </source>
</reference>
<dbReference type="GO" id="GO:0016874">
    <property type="term" value="F:ligase activity"/>
    <property type="evidence" value="ECO:0007669"/>
    <property type="project" value="UniProtKB-KW"/>
</dbReference>
<dbReference type="GO" id="GO:0071766">
    <property type="term" value="P:Actinobacterium-type cell wall biogenesis"/>
    <property type="evidence" value="ECO:0007669"/>
    <property type="project" value="UniProtKB-ARBA"/>
</dbReference>
<protein>
    <submittedName>
        <fullName evidence="6">Peptide synthetase</fullName>
    </submittedName>
</protein>
<sequence>MNTVDMLAAAVARRAQDRPDDPAFTALSYPDGDPVPNTLSCGRLHTAAGALAERIRGVTVPGDRVAILCEHGLDYVVAFLACLYSARVAVPLFPVSARRGLGRLAAVLADAAPALSLVSPGAETVTARAGLAVGRVLATATEPTAPPVLDPIGDDPAYLLYTADSALPESGIAVTHANLAAALEQLRTGLPATAAKPIVTWLPFHHDMGLILALALPLYTGVPAVTLAPAAFAVRPARWLRACSDYRAGTTVSPNFGLTLAISGSTAAERAGLDLSALDLLINGAEPIRAEALAAFTKTFSPYGFRHRAHTPGYGFAGATLPVAYLAQDEEPTAVEFDRAALAAGRAVVAGHPPQGLALVGCGVPAGPSVRVVDPIHRVELAPGEIGEIWVAGPNVCPGYFRRPRATAAFFGAELPDSPEKWLRTGDLGFFHDGQLYLSGRLADMLVLGGRRHYPADVEATAVQAVPELRPDRIAAFVVECDERETLVLLAELADRFADPGEVVRQIRTAVTTTHDIAAVEVVLVAPGAIPTDTAGRPARGRCRTRYLAGLVAPGTR</sequence>
<dbReference type="InterPro" id="IPR045851">
    <property type="entry name" value="AMP-bd_C_sf"/>
</dbReference>
<dbReference type="OrthoDB" id="3671040at2"/>
<dbReference type="STRING" id="455432.AWN90_08470"/>
<evidence type="ECO:0000313" key="6">
    <source>
        <dbReference type="EMBL" id="KZM69531.1"/>
    </source>
</evidence>
<dbReference type="InterPro" id="IPR042099">
    <property type="entry name" value="ANL_N_sf"/>
</dbReference>
<dbReference type="EMBL" id="LWGR01000020">
    <property type="protein sequence ID" value="KZM69531.1"/>
    <property type="molecule type" value="Genomic_DNA"/>
</dbReference>
<keyword evidence="7" id="KW-1185">Reference proteome</keyword>
<dbReference type="CDD" id="cd05931">
    <property type="entry name" value="FAAL"/>
    <property type="match status" value="1"/>
</dbReference>
<feature type="domain" description="AMP-dependent synthetase/ligase" evidence="5">
    <location>
        <begin position="12"/>
        <end position="401"/>
    </location>
</feature>
<dbReference type="GO" id="GO:0070566">
    <property type="term" value="F:adenylyltransferase activity"/>
    <property type="evidence" value="ECO:0007669"/>
    <property type="project" value="TreeGrafter"/>
</dbReference>
<keyword evidence="2" id="KW-0436">Ligase</keyword>
<keyword evidence="3" id="KW-0276">Fatty acid metabolism</keyword>
<evidence type="ECO:0000256" key="3">
    <source>
        <dbReference type="ARBA" id="ARBA00022832"/>
    </source>
</evidence>
<comment type="similarity">
    <text evidence="1">Belongs to the ATP-dependent AMP-binding enzyme family.</text>
</comment>
<dbReference type="Gene3D" id="3.30.300.30">
    <property type="match status" value="1"/>
</dbReference>
<dbReference type="FunFam" id="3.40.50.12780:FF:000013">
    <property type="entry name" value="Long-chain-fatty-acid--AMP ligase FadD32"/>
    <property type="match status" value="1"/>
</dbReference>
<dbReference type="PANTHER" id="PTHR22754">
    <property type="entry name" value="DISCO-INTERACTING PROTEIN 2 DIP2 -RELATED"/>
    <property type="match status" value="1"/>
</dbReference>
<dbReference type="InterPro" id="IPR000873">
    <property type="entry name" value="AMP-dep_synth/lig_dom"/>
</dbReference>
<evidence type="ECO:0000256" key="2">
    <source>
        <dbReference type="ARBA" id="ARBA00022598"/>
    </source>
</evidence>
<dbReference type="GO" id="GO:0006633">
    <property type="term" value="P:fatty acid biosynthetic process"/>
    <property type="evidence" value="ECO:0007669"/>
    <property type="project" value="TreeGrafter"/>
</dbReference>
<gene>
    <name evidence="6" type="ORF">AWN90_08470</name>
</gene>
<dbReference type="GO" id="GO:0005886">
    <property type="term" value="C:plasma membrane"/>
    <property type="evidence" value="ECO:0007669"/>
    <property type="project" value="TreeGrafter"/>
</dbReference>
<dbReference type="SUPFAM" id="SSF56801">
    <property type="entry name" value="Acetyl-CoA synthetase-like"/>
    <property type="match status" value="1"/>
</dbReference>
<dbReference type="PANTHER" id="PTHR22754:SF32">
    <property type="entry name" value="DISCO-INTERACTING PROTEIN 2"/>
    <property type="match status" value="1"/>
</dbReference>
<organism evidence="6 7">
    <name type="scientific">Nocardia terpenica</name>
    <dbReference type="NCBI Taxonomy" id="455432"/>
    <lineage>
        <taxon>Bacteria</taxon>
        <taxon>Bacillati</taxon>
        <taxon>Actinomycetota</taxon>
        <taxon>Actinomycetes</taxon>
        <taxon>Mycobacteriales</taxon>
        <taxon>Nocardiaceae</taxon>
        <taxon>Nocardia</taxon>
    </lineage>
</organism>
<comment type="caution">
    <text evidence="6">The sequence shown here is derived from an EMBL/GenBank/DDBJ whole genome shotgun (WGS) entry which is preliminary data.</text>
</comment>
<accession>A0A164IKF9</accession>
<dbReference type="RefSeq" id="WP_067579192.1">
    <property type="nucleotide sequence ID" value="NZ_JABMCZ010000002.1"/>
</dbReference>
<name>A0A164IKF9_9NOCA</name>
<evidence type="ECO:0000256" key="1">
    <source>
        <dbReference type="ARBA" id="ARBA00006432"/>
    </source>
</evidence>
<evidence type="ECO:0000313" key="7">
    <source>
        <dbReference type="Proteomes" id="UP000076512"/>
    </source>
</evidence>